<dbReference type="Gene3D" id="2.70.98.70">
    <property type="match status" value="1"/>
</dbReference>
<sequence length="882" mass="98988">MLLCAGAFGQSSVHNGKEHPRLYAGKAEREEILQKIKSQEWANESWEKLLGEIAPYVERHQSDPEWITSRLAMYWEEGERYTQCYIKGQDWDYGEGNAPVPTVRLPGMRKWNDFQNVPLKDRIPYNESGDMLGVSRSSGDKTPVLVPYKESGHMIRNNNKEILQLAEKSAFAYYLTKEEKYAKFSADILWTWLLGTYYMKPPLDPEESTGGLGGYAPGGIMGYYDYEVIHDDRQVPAATTYDFVHDYMLANPHEHLSQLDMNVTDLAGDVFKRFIEIGLVRGGAKGNWNVNRYRHVLISMLVLEEDEYYNDGKGMEHYIPYYTEISTAFHAPLPKILENYNKETGLWPESPGYASGMIGALLEMALPLYQAGINTLGENPMIQKAAMANLGWLDARGNLVVFGDMRGGPLNYEVFERLLTYYTWEGITDEAKKVATVINKGIASDQYDRSEVDWRRIILNQPINTTENTLPYHRAAYSPFHRHMIMRNGNDDENGMMFTLYGGMHGSHLSSNGLAWQFYGNGYALAPDGAAYESYWTPDMGYYSGPVASNTIVQGYSKGEITVNAMDPMVPSGQFYNESVTSEFCSFADVSADEKRRLIAMIRTSPTSGYYLDIFRSDLAENDYIHHNLGNRMTLSDTGDTPITLENSSIENPPHEAYSFFENTRKARYADDFKATWTIDSVAPALNVDMWMMGQEGRELFVMDAPPTTLRPDVTPGQVNKAPQKTPTLLVRQKGNNASESPFVAVFETYKKGENSLKAVSTIQSTDRFVALEVGSDNTRQLIHNAIDKEVYETPAGSVFQGIFGVVSLKNDELTYLYLGKGGQIGYGGYHLAAIEGEVSASLTIENGIVAYSADKPVMIKLPGGDKKEFSAGKNIRIHPSK</sequence>
<evidence type="ECO:0000259" key="1">
    <source>
        <dbReference type="Pfam" id="PF26374"/>
    </source>
</evidence>
<dbReference type="Pfam" id="PF26374">
    <property type="entry name" value="Ulvan_lyaseC"/>
    <property type="match status" value="1"/>
</dbReference>
<evidence type="ECO:0000313" key="3">
    <source>
        <dbReference type="Proteomes" id="UP000248688"/>
    </source>
</evidence>
<dbReference type="InterPro" id="IPR058848">
    <property type="entry name" value="Ulvan_lyase_C"/>
</dbReference>
<dbReference type="Proteomes" id="UP000248688">
    <property type="component" value="Chromosome"/>
</dbReference>
<proteinExistence type="predicted"/>
<dbReference type="EMBL" id="CP030041">
    <property type="protein sequence ID" value="AWW32771.1"/>
    <property type="molecule type" value="Genomic_DNA"/>
</dbReference>
<evidence type="ECO:0000313" key="2">
    <source>
        <dbReference type="EMBL" id="AWW32771.1"/>
    </source>
</evidence>
<gene>
    <name evidence="2" type="ORF">DN752_22960</name>
</gene>
<keyword evidence="3" id="KW-1185">Reference proteome</keyword>
<protein>
    <recommendedName>
        <fullName evidence="1">Endo-acting ulvan lyase C-terminal domain-containing protein</fullName>
    </recommendedName>
</protein>
<organism evidence="2 3">
    <name type="scientific">Echinicola strongylocentroti</name>
    <dbReference type="NCBI Taxonomy" id="1795355"/>
    <lineage>
        <taxon>Bacteria</taxon>
        <taxon>Pseudomonadati</taxon>
        <taxon>Bacteroidota</taxon>
        <taxon>Cytophagia</taxon>
        <taxon>Cytophagales</taxon>
        <taxon>Cyclobacteriaceae</taxon>
        <taxon>Echinicola</taxon>
    </lineage>
</organism>
<dbReference type="Gene3D" id="1.50.10.100">
    <property type="entry name" value="Chondroitin AC/alginate lyase"/>
    <property type="match status" value="1"/>
</dbReference>
<feature type="domain" description="Endo-acting ulvan lyase C-terminal" evidence="1">
    <location>
        <begin position="758"/>
        <end position="841"/>
    </location>
</feature>
<dbReference type="InterPro" id="IPR008929">
    <property type="entry name" value="Chondroitin_lyas"/>
</dbReference>
<accession>A0A2Z4INT1</accession>
<reference evidence="2 3" key="1">
    <citation type="submission" date="2018-06" db="EMBL/GenBank/DDBJ databases">
        <title>Echinicola strongylocentroti sp. nov., isolated from a sea urchin Strongylocentrotus intermedius.</title>
        <authorList>
            <person name="Bae S.S."/>
        </authorList>
    </citation>
    <scope>NUCLEOTIDE SEQUENCE [LARGE SCALE GENOMIC DNA]</scope>
    <source>
        <strain evidence="2 3">MEBiC08714</strain>
    </source>
</reference>
<dbReference type="OrthoDB" id="8732671at2"/>
<name>A0A2Z4INT1_9BACT</name>
<dbReference type="SUPFAM" id="SSF48230">
    <property type="entry name" value="Chondroitin AC/alginate lyase"/>
    <property type="match status" value="1"/>
</dbReference>
<dbReference type="KEGG" id="est:DN752_22960"/>
<dbReference type="AlphaFoldDB" id="A0A2Z4INT1"/>